<gene>
    <name evidence="1" type="ORF">STSP2_00587</name>
</gene>
<sequence length="31" mass="3711">MLYSPRNVLVAVTAQKFTHVNFKEYLTWKLL</sequence>
<dbReference type="AlphaFoldDB" id="A0A1U9NIM2"/>
<evidence type="ECO:0000313" key="2">
    <source>
        <dbReference type="Proteomes" id="UP000189674"/>
    </source>
</evidence>
<name>A0A1U9NIM2_9BACT</name>
<dbReference type="EMBL" id="CP019791">
    <property type="protein sequence ID" value="AQT67440.1"/>
    <property type="molecule type" value="Genomic_DNA"/>
</dbReference>
<evidence type="ECO:0000313" key="1">
    <source>
        <dbReference type="EMBL" id="AQT67440.1"/>
    </source>
</evidence>
<keyword evidence="2" id="KW-1185">Reference proteome</keyword>
<dbReference type="KEGG" id="alus:STSP2_00587"/>
<protein>
    <submittedName>
        <fullName evidence="1">Uncharacterized protein</fullName>
    </submittedName>
</protein>
<dbReference type="Proteomes" id="UP000189674">
    <property type="component" value="Chromosome"/>
</dbReference>
<reference evidence="2" key="1">
    <citation type="submission" date="2017-02" db="EMBL/GenBank/DDBJ databases">
        <title>Comparative genomics and description of representatives of a novel lineage of planctomycetes thriving in anoxic sediments.</title>
        <authorList>
            <person name="Spring S."/>
            <person name="Bunk B."/>
            <person name="Sproer C."/>
        </authorList>
    </citation>
    <scope>NUCLEOTIDE SEQUENCE [LARGE SCALE GENOMIC DNA]</scope>
    <source>
        <strain evidence="2">ST-NAGAB-D1</strain>
    </source>
</reference>
<dbReference type="STRING" id="1936003.STSP2_00587"/>
<accession>A0A1U9NIM2</accession>
<organism evidence="1 2">
    <name type="scientific">Anaerohalosphaera lusitana</name>
    <dbReference type="NCBI Taxonomy" id="1936003"/>
    <lineage>
        <taxon>Bacteria</taxon>
        <taxon>Pseudomonadati</taxon>
        <taxon>Planctomycetota</taxon>
        <taxon>Phycisphaerae</taxon>
        <taxon>Sedimentisphaerales</taxon>
        <taxon>Anaerohalosphaeraceae</taxon>
        <taxon>Anaerohalosphaera</taxon>
    </lineage>
</organism>
<proteinExistence type="predicted"/>